<dbReference type="OrthoDB" id="6443879at2"/>
<organism evidence="2 3">
    <name type="scientific">Oceanobacillus oncorhynchi</name>
    <dbReference type="NCBI Taxonomy" id="545501"/>
    <lineage>
        <taxon>Bacteria</taxon>
        <taxon>Bacillati</taxon>
        <taxon>Bacillota</taxon>
        <taxon>Bacilli</taxon>
        <taxon>Bacillales</taxon>
        <taxon>Bacillaceae</taxon>
        <taxon>Oceanobacillus</taxon>
    </lineage>
</organism>
<accession>A0A0A1MSF4</accession>
<feature type="transmembrane region" description="Helical" evidence="1">
    <location>
        <begin position="62"/>
        <end position="79"/>
    </location>
</feature>
<reference evidence="2 3" key="1">
    <citation type="submission" date="2014-11" db="EMBL/GenBank/DDBJ databases">
        <authorList>
            <person name="Urmite Genomes Urmite Genomes"/>
        </authorList>
    </citation>
    <scope>NUCLEOTIDE SEQUENCE [LARGE SCALE GENOMIC DNA]</scope>
    <source>
        <strain evidence="2 3">Oc5</strain>
    </source>
</reference>
<dbReference type="EMBL" id="CDGG01000001">
    <property type="protein sequence ID" value="CEI82619.1"/>
    <property type="molecule type" value="Genomic_DNA"/>
</dbReference>
<evidence type="ECO:0000256" key="1">
    <source>
        <dbReference type="SAM" id="Phobius"/>
    </source>
</evidence>
<name>A0A0A1MSF4_9BACI</name>
<dbReference type="Proteomes" id="UP000040453">
    <property type="component" value="Unassembled WGS sequence"/>
</dbReference>
<dbReference type="STRING" id="545501.BN997_02502"/>
<sequence>MSKQLFHTVLALILSAIIVLIGNWIGYEVVPTEALMGMLVIILIAGAGFALKMIIPWKTIPGILYVAGISIIVSLPITPGSEQVIEWASAIDIQAFTTPLLAYAAIGIGNSLADFTKLSWKSIVIGSMVFLGTFLGSAIIAEIVLRIQGIV</sequence>
<keyword evidence="1" id="KW-1133">Transmembrane helix</keyword>
<feature type="transmembrane region" description="Helical" evidence="1">
    <location>
        <begin position="5"/>
        <end position="25"/>
    </location>
</feature>
<protein>
    <recommendedName>
        <fullName evidence="4">DUF340 domain-containing protein</fullName>
    </recommendedName>
</protein>
<dbReference type="AlphaFoldDB" id="A0A0A1MSF4"/>
<evidence type="ECO:0000313" key="3">
    <source>
        <dbReference type="Proteomes" id="UP000040453"/>
    </source>
</evidence>
<dbReference type="RefSeq" id="WP_042532582.1">
    <property type="nucleotide sequence ID" value="NZ_CDGG01000001.1"/>
</dbReference>
<keyword evidence="1" id="KW-0472">Membrane</keyword>
<gene>
    <name evidence="2" type="ORF">BN997_02502</name>
</gene>
<feature type="transmembrane region" description="Helical" evidence="1">
    <location>
        <begin position="37"/>
        <end position="55"/>
    </location>
</feature>
<evidence type="ECO:0008006" key="4">
    <source>
        <dbReference type="Google" id="ProtNLM"/>
    </source>
</evidence>
<proteinExistence type="predicted"/>
<keyword evidence="1" id="KW-0812">Transmembrane</keyword>
<keyword evidence="3" id="KW-1185">Reference proteome</keyword>
<evidence type="ECO:0000313" key="2">
    <source>
        <dbReference type="EMBL" id="CEI82619.1"/>
    </source>
</evidence>
<feature type="transmembrane region" description="Helical" evidence="1">
    <location>
        <begin position="123"/>
        <end position="145"/>
    </location>
</feature>